<dbReference type="Proteomes" id="UP000799755">
    <property type="component" value="Unassembled WGS sequence"/>
</dbReference>
<comment type="caution">
    <text evidence="1">The sequence shown here is derived from an EMBL/GenBank/DDBJ whole genome shotgun (WGS) entry which is preliminary data.</text>
</comment>
<keyword evidence="2" id="KW-1185">Reference proteome</keyword>
<organism evidence="1 2">
    <name type="scientific">Lindgomyces ingoldianus</name>
    <dbReference type="NCBI Taxonomy" id="673940"/>
    <lineage>
        <taxon>Eukaryota</taxon>
        <taxon>Fungi</taxon>
        <taxon>Dikarya</taxon>
        <taxon>Ascomycota</taxon>
        <taxon>Pezizomycotina</taxon>
        <taxon>Dothideomycetes</taxon>
        <taxon>Pleosporomycetidae</taxon>
        <taxon>Pleosporales</taxon>
        <taxon>Lindgomycetaceae</taxon>
        <taxon>Lindgomyces</taxon>
    </lineage>
</organism>
<protein>
    <submittedName>
        <fullName evidence="1">Uncharacterized protein</fullName>
    </submittedName>
</protein>
<accession>A0ACB6R8H6</accession>
<evidence type="ECO:0000313" key="2">
    <source>
        <dbReference type="Proteomes" id="UP000799755"/>
    </source>
</evidence>
<evidence type="ECO:0000313" key="1">
    <source>
        <dbReference type="EMBL" id="KAF2475554.1"/>
    </source>
</evidence>
<reference evidence="1" key="1">
    <citation type="journal article" date="2020" name="Stud. Mycol.">
        <title>101 Dothideomycetes genomes: a test case for predicting lifestyles and emergence of pathogens.</title>
        <authorList>
            <person name="Haridas S."/>
            <person name="Albert R."/>
            <person name="Binder M."/>
            <person name="Bloem J."/>
            <person name="Labutti K."/>
            <person name="Salamov A."/>
            <person name="Andreopoulos B."/>
            <person name="Baker S."/>
            <person name="Barry K."/>
            <person name="Bills G."/>
            <person name="Bluhm B."/>
            <person name="Cannon C."/>
            <person name="Castanera R."/>
            <person name="Culley D."/>
            <person name="Daum C."/>
            <person name="Ezra D."/>
            <person name="Gonzalez J."/>
            <person name="Henrissat B."/>
            <person name="Kuo A."/>
            <person name="Liang C."/>
            <person name="Lipzen A."/>
            <person name="Lutzoni F."/>
            <person name="Magnuson J."/>
            <person name="Mondo S."/>
            <person name="Nolan M."/>
            <person name="Ohm R."/>
            <person name="Pangilinan J."/>
            <person name="Park H.-J."/>
            <person name="Ramirez L."/>
            <person name="Alfaro M."/>
            <person name="Sun H."/>
            <person name="Tritt A."/>
            <person name="Yoshinaga Y."/>
            <person name="Zwiers L.-H."/>
            <person name="Turgeon B."/>
            <person name="Goodwin S."/>
            <person name="Spatafora J."/>
            <person name="Crous P."/>
            <person name="Grigoriev I."/>
        </authorList>
    </citation>
    <scope>NUCLEOTIDE SEQUENCE</scope>
    <source>
        <strain evidence="1">ATCC 200398</strain>
    </source>
</reference>
<dbReference type="EMBL" id="MU003496">
    <property type="protein sequence ID" value="KAF2475554.1"/>
    <property type="molecule type" value="Genomic_DNA"/>
</dbReference>
<proteinExistence type="predicted"/>
<sequence>MAASARGSFLTSLYHHVVLPRQTPGKEDGDLHKIEAALLDRLLDAVKVLAPIVLPSHFQAVDAVRLALTTCKMLNIDGKVDKTLLLKEFGSLGKTNALILYVTEQNAALLIYRQERGSSDNDAVVFEAFETAAPASNILASKGALQWDFPGQAVSIPYQDFCNPAFQDSLSAFIEQASIESVKQFSAITHKAQAPLPEIRDAANPDLVSGLLMTILEANGTASFPPTLRKRVRDTICWDKAHKPWRRSPFYLTLRVAIQRHLSKMLGDYAGRMYYKVLMCIFMSRFLDSALAYMAPEASHTLIQKLCVRLAKLEVHRKNTVGPARDAYDWILQHIRENLEKSLISAKNYLEAQWETFKRRTQRIIHPLPQYANPASQTLKLPLSGQFLDDILWKRLASIPSHGGAPYELVKRYESSVATKKPFTVIARRYLELSEFEEKTMSSVDIYASSTSDCEARCIDLAETIEAYLIEVGDSFDEFPELKSKTLLNIMELWVVMDQNALGCYELLSLYHPGFDAAILNDLHLLSLDDMKRVQSVQSYLLRRTRAWNGTGSKTIFDDPAEDSFAARFYENSSHLRKLRRTIEDRAERDRTEKEAEWEEMSRHHESLMKQIAEASCVYTTYTAFDGEVIREHKKGCYKHRLKWEAKQVKIKIFEHPLPMYEPAAKAALFELAIPGAFAAYRDATWLVLSTLAYPKVDPVDNVPLLRNYSELARYANRRGPHVSLGSSAKSHLDCHYAVSSFPVSLRAICRPCGLKLNYYDSRSGTWTSREGAPSFSFYFPLKIPPNSPYRSLQLSHLHHTWPSSNEILASQTQCPGDLNVHEFMAWQGLLANTHLRWLSLLRELGSTNLNFSTESTWGIVSRLILHAGPASTNNPFRDVHAALNDESFCCKLLEQISQRLEAIRRNYREPIQMDTLISMLLKISFFTSATPIRSEAVRLLHSIRSITSGWCADILALANETSTETSNFGIWASVLCKRTFQLYPQLEPQLDHEALQHLIEASISLQDNLIGSFDEFPFSLRSAIINDLVFTFGIRSRLRDAILSNPKAMVDVLSKKWPVPEGCNSHSVNLEPNAGSWWIRLSFTSTDEETSHNVHYDFVYGRLLINGKQLGVLPSEYRQTPTIQNLFGTQILRVRPSSMPGMSLMIDRCMPNGCWVHLGFRNGQHLILRAEHNGSVLEYIPRDIFRNPAQFDLPASLVLNCHHWLNLQTGVLEIRQEHLWKSKIGNWLIHVPTRRATRRASKLIDPNSDLAKLVMQNFHLFEHPHHVTIYQPGKGSLAVELKRLELTFRVNTKGLLQCRQLGAEIVESRRQDPGTWYGLQSKLVIQSVKNWRQRSILVPMGPFNVQRHKQHVLIEIQNQGNYLMFGINEVLGRVECPAEPRLLYTKALWHAYTSHFLPDPLTERIGVDEALYCLQTGSYQPWSPLDAKNLEILRHIAELSPGRGYYPSNLKYMEAVSWNPELTTTIQDDRYRLLTEKICERSSNLALFSDGYDQSTHKFPSGNEHLECRAIARIYGQPPGEDVLYHPRDGRFQTDCRLNVAVVTNLLLRPPSILSNTKDLSSLLEEFPVIGGFVRPFDKVQISDLLSVNFGVDWGALVRTILNSSGQDKYRLIFLLAPMAFSSRARMDLIRVIVAYILLPGLSSLHPPTCPSYIRYNGTEVPTVEYLADLMKEAKLPYIAGEQTSGARPGQLALKRIEYDKEAQRSCTALARFIRSQWPSEKLQLKIPSAYNVSNAHLDVDEALERVQPEWLRLTQNFELAKYLEQVQLVLDKNSGPMLDSTDTASFVAVEPSTPPRLYVKSMMGREVPSLPELLSKGTDFSLAWVSKKSAVCDSATGSSRPLGKFVGSTTPAAFPSPRIQELESIVASLGKSTSMVQRQYGRELEQSISALRCQESRPQTSCESFNPTGFFNQINEAKIKARKVLEHIRTALQQDDPRAKWMRYGGLWPSITFVTLLSELRSTSEIAFGKGMKEILVNMGLAITSYQRLLRIEDAYRKRREQQLLDERINTGHQNWSPLEYVDWLLLEVEGNILIRPEQVEVALATISPKSGENSVLQLLMGRGKTSCILPMVASILADRKRLLRIVVPRPLLLQSAQIMQSKLGGLVNRQVIHIPFSRRTPTKTGHIRAFSQLHVQIQHGSGIILALPECLLSFKLSGLQRLVDGETREAMLMIKTQEWLDKHSRDVLDECDVSLAIRTQLIYPSGSQMTFDGHPFRWQAVQAVLRLIWSYLPDLVHRFPRSIEVVQRTQGSYPLIYFLRKDVENYLVAEMVDAICRGQTTIMPCTEYSAGAKADIKEFISSAKVNTDLVRRVNEVFKDNLNLMKVMFLLRGLFVHRILLSALKKRWSIQFGLHPSRDPIAVPYHAKGVPSPSAEWGHPDVAIILTCLSFYYQGLNVNQFKQALEQLLKSDEPSIEYEKWATKALPEGMRDCNAINVDDSSQLRGLHQHVRFNVYLLEFYLNHFVFPRHATQFKSKLQASGWDLVLFNPSTKSACQTTGFSGTNDARHQLPMTIKQNDLPKLLHTNAEVLSYLLEARNRHYVLAVDANNARLGENALLEKFLNPFGKRYQISLVYREDRIRILIDAGAQILEHDNRGLAAAWLKIDHEAAAAVYFESDHRPWVLYRKGMQVPLVASPFAETLENCLVYLDESHCRGTDLKLPPNARAALTLGPHLTKDALAQAAMRLRLLGKTQSVTFFSPPEVHQSILDLRNKRDDQIIDSSDVIYWLLEQTCNGIEQLEPLYFNQGASYLQRVNSKLCNPDYLQNASQRKEYLSVIQSKELQTLKELYEPKHPKRGAECKPSSFPQALRGYAEELHTRRKNFQDRGIAVHSSALEEVEQEREVEFEVESVREIQVPVHFTALKFPKLHQDIEDFAITGRMLASSEAFKPAFFALQQTALGKKQGSNITATSMVSGLFVSTQFCRTVKVPEPNDNFLRPCQWILWSHSAEVALIVSPEEANLLIPILRGSSKILPARAHLIIYAAPVTRRMLHFNNLDYHATPPLPPNFKIPVWVKIQLGIFSGRLYFEWNEYHEMLAYLGINSGPVSGENIQTARQGVFTEKPLTFLQEWLAVRRKGQDFEHTPMGFVTTGKPLSRDHPFFMSPSINREMDLNEPARPHHKVTDLEDDSDRESEAEVDEEGHGYDEFYDAEELQQHEEGGADWHQEGFDENDNIFFDGANSALLS</sequence>
<gene>
    <name evidence="1" type="ORF">BDR25DRAFT_382589</name>
</gene>
<name>A0ACB6R8H6_9PLEO</name>